<proteinExistence type="predicted"/>
<feature type="transmembrane region" description="Helical" evidence="1">
    <location>
        <begin position="135"/>
        <end position="158"/>
    </location>
</feature>
<feature type="transmembrane region" description="Helical" evidence="1">
    <location>
        <begin position="70"/>
        <end position="91"/>
    </location>
</feature>
<evidence type="ECO:0000313" key="3">
    <source>
        <dbReference type="Proteomes" id="UP000266673"/>
    </source>
</evidence>
<keyword evidence="1" id="KW-0812">Transmembrane</keyword>
<keyword evidence="1" id="KW-1133">Transmembrane helix</keyword>
<evidence type="ECO:0000313" key="2">
    <source>
        <dbReference type="EMBL" id="RIB27187.1"/>
    </source>
</evidence>
<protein>
    <submittedName>
        <fullName evidence="2">Uncharacterized protein</fullName>
    </submittedName>
</protein>
<sequence>MLIGYHINKFRLFKAFQILVTIICGVIEAAEFIAYSSYVDDVNLSGFYNVQLSKLDYFENTNIVDGQVKIWYYIVIFLTLIGIKLCGTLGLGGIANFDPWYTGSGNGLNCNIASENTNNPIVIVIVNWEIFLCQLAIASLIVCWLNIGLLLLSLLISWRRAIELSWILTPSSSFNDDIRGNMEEIIDSTNERTNHEPANF</sequence>
<dbReference type="EMBL" id="QKWP01000108">
    <property type="protein sequence ID" value="RIB27187.1"/>
    <property type="molecule type" value="Genomic_DNA"/>
</dbReference>
<dbReference type="AlphaFoldDB" id="A0A397W0Q8"/>
<accession>A0A397W0Q8</accession>
<keyword evidence="3" id="KW-1185">Reference proteome</keyword>
<organism evidence="2 3">
    <name type="scientific">Gigaspora rosea</name>
    <dbReference type="NCBI Taxonomy" id="44941"/>
    <lineage>
        <taxon>Eukaryota</taxon>
        <taxon>Fungi</taxon>
        <taxon>Fungi incertae sedis</taxon>
        <taxon>Mucoromycota</taxon>
        <taxon>Glomeromycotina</taxon>
        <taxon>Glomeromycetes</taxon>
        <taxon>Diversisporales</taxon>
        <taxon>Gigasporaceae</taxon>
        <taxon>Gigaspora</taxon>
    </lineage>
</organism>
<gene>
    <name evidence="2" type="ORF">C2G38_2240306</name>
</gene>
<feature type="transmembrane region" description="Helical" evidence="1">
    <location>
        <begin position="12"/>
        <end position="35"/>
    </location>
</feature>
<dbReference type="OrthoDB" id="2434467at2759"/>
<keyword evidence="1" id="KW-0472">Membrane</keyword>
<name>A0A397W0Q8_9GLOM</name>
<dbReference type="Proteomes" id="UP000266673">
    <property type="component" value="Unassembled WGS sequence"/>
</dbReference>
<comment type="caution">
    <text evidence="2">The sequence shown here is derived from an EMBL/GenBank/DDBJ whole genome shotgun (WGS) entry which is preliminary data.</text>
</comment>
<evidence type="ECO:0000256" key="1">
    <source>
        <dbReference type="SAM" id="Phobius"/>
    </source>
</evidence>
<reference evidence="2 3" key="1">
    <citation type="submission" date="2018-06" db="EMBL/GenBank/DDBJ databases">
        <title>Comparative genomics reveals the genomic features of Rhizophagus irregularis, R. cerebriforme, R. diaphanum and Gigaspora rosea, and their symbiotic lifestyle signature.</title>
        <authorList>
            <person name="Morin E."/>
            <person name="San Clemente H."/>
            <person name="Chen E.C.H."/>
            <person name="De La Providencia I."/>
            <person name="Hainaut M."/>
            <person name="Kuo A."/>
            <person name="Kohler A."/>
            <person name="Murat C."/>
            <person name="Tang N."/>
            <person name="Roy S."/>
            <person name="Loubradou J."/>
            <person name="Henrissat B."/>
            <person name="Grigoriev I.V."/>
            <person name="Corradi N."/>
            <person name="Roux C."/>
            <person name="Martin F.M."/>
        </authorList>
    </citation>
    <scope>NUCLEOTIDE SEQUENCE [LARGE SCALE GENOMIC DNA]</scope>
    <source>
        <strain evidence="2 3">DAOM 194757</strain>
    </source>
</reference>